<dbReference type="InterPro" id="IPR006638">
    <property type="entry name" value="Elp3/MiaA/NifB-like_rSAM"/>
</dbReference>
<dbReference type="InterPro" id="IPR058240">
    <property type="entry name" value="rSAM_sf"/>
</dbReference>
<comment type="function">
    <text evidence="13">Involved in the heme biosynthesis. Catalyzes the anaerobic oxidative decarboxylation of propionate groups of rings A and B of coproporphyrinogen III to yield the vinyl groups in protoporphyrinogen IX.</text>
</comment>
<evidence type="ECO:0000256" key="17">
    <source>
        <dbReference type="PIRSR" id="PIRSR000167-2"/>
    </source>
</evidence>
<dbReference type="GO" id="GO:0046872">
    <property type="term" value="F:metal ion binding"/>
    <property type="evidence" value="ECO:0007669"/>
    <property type="project" value="UniProtKB-KW"/>
</dbReference>
<comment type="catalytic activity">
    <reaction evidence="14 15">
        <text>coproporphyrinogen III + 2 S-adenosyl-L-methionine = protoporphyrinogen IX + 2 5'-deoxyadenosine + 2 L-methionine + 2 CO2</text>
        <dbReference type="Rhea" id="RHEA:15425"/>
        <dbReference type="ChEBI" id="CHEBI:16526"/>
        <dbReference type="ChEBI" id="CHEBI:17319"/>
        <dbReference type="ChEBI" id="CHEBI:57307"/>
        <dbReference type="ChEBI" id="CHEBI:57309"/>
        <dbReference type="ChEBI" id="CHEBI:57844"/>
        <dbReference type="ChEBI" id="CHEBI:59789"/>
        <dbReference type="EC" id="1.3.98.3"/>
    </reaction>
</comment>
<evidence type="ECO:0000256" key="5">
    <source>
        <dbReference type="ARBA" id="ARBA00022485"/>
    </source>
</evidence>
<evidence type="ECO:0000256" key="11">
    <source>
        <dbReference type="ARBA" id="ARBA00023014"/>
    </source>
</evidence>
<gene>
    <name evidence="19" type="primary">hemN</name>
    <name evidence="19" type="ORF">SAE01_40650</name>
</gene>
<evidence type="ECO:0000256" key="16">
    <source>
        <dbReference type="PIRSR" id="PIRSR000167-1"/>
    </source>
</evidence>
<dbReference type="EMBL" id="BJYT01000024">
    <property type="protein sequence ID" value="GEO11569.1"/>
    <property type="molecule type" value="Genomic_DNA"/>
</dbReference>
<dbReference type="UniPathway" id="UPA00251">
    <property type="reaction ID" value="UER00323"/>
</dbReference>
<dbReference type="PANTHER" id="PTHR13932:SF6">
    <property type="entry name" value="OXYGEN-INDEPENDENT COPROPORPHYRINOGEN III OXIDASE"/>
    <property type="match status" value="1"/>
</dbReference>
<evidence type="ECO:0000256" key="13">
    <source>
        <dbReference type="ARBA" id="ARBA00024295"/>
    </source>
</evidence>
<keyword evidence="5 15" id="KW-0004">4Fe-4S</keyword>
<evidence type="ECO:0000256" key="12">
    <source>
        <dbReference type="ARBA" id="ARBA00023244"/>
    </source>
</evidence>
<dbReference type="PROSITE" id="PS51918">
    <property type="entry name" value="RADICAL_SAM"/>
    <property type="match status" value="1"/>
</dbReference>
<feature type="domain" description="Radical SAM core" evidence="18">
    <location>
        <begin position="51"/>
        <end position="285"/>
    </location>
</feature>
<feature type="binding site" evidence="16">
    <location>
        <position position="248"/>
    </location>
    <ligand>
        <name>S-adenosyl-L-methionine</name>
        <dbReference type="ChEBI" id="CHEBI:59789"/>
        <label>2</label>
    </ligand>
</feature>
<dbReference type="PANTHER" id="PTHR13932">
    <property type="entry name" value="COPROPORPHYRINIGEN III OXIDASE"/>
    <property type="match status" value="1"/>
</dbReference>
<feature type="binding site" evidence="17">
    <location>
        <position position="73"/>
    </location>
    <ligand>
        <name>[4Fe-4S] cluster</name>
        <dbReference type="ChEBI" id="CHEBI:49883"/>
        <note>4Fe-4S-S-AdoMet</note>
    </ligand>
</feature>
<feature type="binding site" evidence="17">
    <location>
        <position position="66"/>
    </location>
    <ligand>
        <name>[4Fe-4S] cluster</name>
        <dbReference type="ChEBI" id="CHEBI:49883"/>
        <note>4Fe-4S-S-AdoMet</note>
    </ligand>
</feature>
<reference evidence="19 20" key="1">
    <citation type="submission" date="2019-07" db="EMBL/GenBank/DDBJ databases">
        <title>Whole genome shotgun sequence of Segetibacter aerophilus NBRC 106135.</title>
        <authorList>
            <person name="Hosoyama A."/>
            <person name="Uohara A."/>
            <person name="Ohji S."/>
            <person name="Ichikawa N."/>
        </authorList>
    </citation>
    <scope>NUCLEOTIDE SEQUENCE [LARGE SCALE GENOMIC DNA]</scope>
    <source>
        <strain evidence="19 20">NBRC 106135</strain>
    </source>
</reference>
<keyword evidence="10 15" id="KW-0408">Iron</keyword>
<dbReference type="Gene3D" id="1.10.10.920">
    <property type="match status" value="1"/>
</dbReference>
<evidence type="ECO:0000256" key="14">
    <source>
        <dbReference type="ARBA" id="ARBA00048321"/>
    </source>
</evidence>
<evidence type="ECO:0000256" key="6">
    <source>
        <dbReference type="ARBA" id="ARBA00022490"/>
    </source>
</evidence>
<evidence type="ECO:0000256" key="2">
    <source>
        <dbReference type="ARBA" id="ARBA00004785"/>
    </source>
</evidence>
<comment type="subunit">
    <text evidence="4">Monomer.</text>
</comment>
<feature type="binding site" evidence="16">
    <location>
        <position position="177"/>
    </location>
    <ligand>
        <name>S-adenosyl-L-methionine</name>
        <dbReference type="ChEBI" id="CHEBI:59789"/>
        <label>2</label>
    </ligand>
</feature>
<dbReference type="InterPro" id="IPR023404">
    <property type="entry name" value="rSAM_horseshoe"/>
</dbReference>
<keyword evidence="20" id="KW-1185">Reference proteome</keyword>
<dbReference type="RefSeq" id="WP_147205671.1">
    <property type="nucleotide sequence ID" value="NZ_BJYT01000024.1"/>
</dbReference>
<dbReference type="SMART" id="SM00729">
    <property type="entry name" value="Elp3"/>
    <property type="match status" value="1"/>
</dbReference>
<evidence type="ECO:0000256" key="1">
    <source>
        <dbReference type="ARBA" id="ARBA00004496"/>
    </source>
</evidence>
<comment type="subcellular location">
    <subcellularLocation>
        <location evidence="1 15">Cytoplasm</location>
    </subcellularLocation>
</comment>
<feature type="binding site" evidence="16">
    <location>
        <position position="117"/>
    </location>
    <ligand>
        <name>S-adenosyl-L-methionine</name>
        <dbReference type="ChEBI" id="CHEBI:59789"/>
        <label>1</label>
    </ligand>
</feature>
<evidence type="ECO:0000259" key="18">
    <source>
        <dbReference type="PROSITE" id="PS51918"/>
    </source>
</evidence>
<organism evidence="19 20">
    <name type="scientific">Segetibacter aerophilus</name>
    <dbReference type="NCBI Taxonomy" id="670293"/>
    <lineage>
        <taxon>Bacteria</taxon>
        <taxon>Pseudomonadati</taxon>
        <taxon>Bacteroidota</taxon>
        <taxon>Chitinophagia</taxon>
        <taxon>Chitinophagales</taxon>
        <taxon>Chitinophagaceae</taxon>
        <taxon>Segetibacter</taxon>
    </lineage>
</organism>
<dbReference type="GO" id="GO:0005737">
    <property type="term" value="C:cytoplasm"/>
    <property type="evidence" value="ECO:0007669"/>
    <property type="project" value="UniProtKB-SubCell"/>
</dbReference>
<keyword evidence="6 15" id="KW-0963">Cytoplasm</keyword>
<feature type="binding site" evidence="16">
    <location>
        <position position="334"/>
    </location>
    <ligand>
        <name>S-adenosyl-L-methionine</name>
        <dbReference type="ChEBI" id="CHEBI:59789"/>
        <label>1</label>
    </ligand>
</feature>
<dbReference type="GO" id="GO:0051989">
    <property type="term" value="F:coproporphyrinogen dehydrogenase activity"/>
    <property type="evidence" value="ECO:0007669"/>
    <property type="project" value="UniProtKB-EC"/>
</dbReference>
<dbReference type="GO" id="GO:0006782">
    <property type="term" value="P:protoporphyrinogen IX biosynthetic process"/>
    <property type="evidence" value="ECO:0007669"/>
    <property type="project" value="UniProtKB-UniPathway"/>
</dbReference>
<dbReference type="EC" id="1.3.98.3" evidence="15"/>
<evidence type="ECO:0000313" key="20">
    <source>
        <dbReference type="Proteomes" id="UP000321513"/>
    </source>
</evidence>
<keyword evidence="11 15" id="KW-0411">Iron-sulfur</keyword>
<dbReference type="SFLD" id="SFLDG01065">
    <property type="entry name" value="anaerobic_coproporphyrinogen-I"/>
    <property type="match status" value="1"/>
</dbReference>
<comment type="cofactor">
    <cofactor evidence="15 17">
        <name>[4Fe-4S] cluster</name>
        <dbReference type="ChEBI" id="CHEBI:49883"/>
    </cofactor>
    <text evidence="15 17">Binds 1 [4Fe-4S] cluster. The cluster is coordinated with 3 cysteines and an exchangeable S-adenosyl-L-methionine.</text>
</comment>
<dbReference type="GO" id="GO:0051539">
    <property type="term" value="F:4 iron, 4 sulfur cluster binding"/>
    <property type="evidence" value="ECO:0007669"/>
    <property type="project" value="UniProtKB-KW"/>
</dbReference>
<dbReference type="NCBIfam" id="TIGR00538">
    <property type="entry name" value="hemN"/>
    <property type="match status" value="1"/>
</dbReference>
<evidence type="ECO:0000256" key="9">
    <source>
        <dbReference type="ARBA" id="ARBA00023002"/>
    </source>
</evidence>
<keyword evidence="7 15" id="KW-0949">S-adenosyl-L-methionine</keyword>
<dbReference type="SUPFAM" id="SSF102114">
    <property type="entry name" value="Radical SAM enzymes"/>
    <property type="match status" value="1"/>
</dbReference>
<feature type="binding site" evidence="16">
    <location>
        <position position="60"/>
    </location>
    <ligand>
        <name>S-adenosyl-L-methionine</name>
        <dbReference type="ChEBI" id="CHEBI:59789"/>
        <label>1</label>
    </ligand>
</feature>
<dbReference type="Pfam" id="PF04055">
    <property type="entry name" value="Radical_SAM"/>
    <property type="match status" value="1"/>
</dbReference>
<dbReference type="GO" id="GO:0004109">
    <property type="term" value="F:coproporphyrinogen oxidase activity"/>
    <property type="evidence" value="ECO:0007669"/>
    <property type="project" value="InterPro"/>
</dbReference>
<sequence>MKHVVDINQELIKKYNRPVPRYTSYPTVPNWKEEIDVKQWEDTFITRFNVENHTKGISLYVHLPFCESLCTYCGCNKRITTNHKVEEEYLGAIEKEWKLYRKLMQQTPVIRELHLGGGTPTFFSPANLKRLVEMLTRNSIIHPNREFSIEGHPNNTTGDQLDTLYALGFRRISYGVQDNDREVQRLINRHQPFENVKRATEHARAKGFTSVNFDLIYGLPAQTLESIETTIEEVITLRPGRIAFYSYAHTPWTNKGQRLFDETHLPGPAEKIALYLKGKSLLTKAGYVDIGMDHFSLPTDDLYNAWKNEKLHRNFMGYTTQNSGMLVGLGVSSINDVGNAFAQNHKTLNDYYSTVNTGKLAIKKGYFLTDEDLMFRKNIVDISCKGTTTYTKAQEQALEEYTFPELALLKADGLVEFDRNGLKVTKLGHHFIRNICSAFDLFLQRNNSSFDKPIFSKAI</sequence>
<name>A0A512BHV8_9BACT</name>
<comment type="caution">
    <text evidence="19">The sequence shown here is derived from an EMBL/GenBank/DDBJ whole genome shotgun (WGS) entry which is preliminary data.</text>
</comment>
<evidence type="ECO:0000256" key="10">
    <source>
        <dbReference type="ARBA" id="ARBA00023004"/>
    </source>
</evidence>
<dbReference type="Proteomes" id="UP000321513">
    <property type="component" value="Unassembled WGS sequence"/>
</dbReference>
<feature type="binding site" evidence="17">
    <location>
        <position position="70"/>
    </location>
    <ligand>
        <name>[4Fe-4S] cluster</name>
        <dbReference type="ChEBI" id="CHEBI:49883"/>
        <note>4Fe-4S-S-AdoMet</note>
    </ligand>
</feature>
<protein>
    <recommendedName>
        <fullName evidence="15">Coproporphyrinogen-III oxidase</fullName>
        <ecNumber evidence="15">1.3.98.3</ecNumber>
    </recommendedName>
</protein>
<accession>A0A512BHV8</accession>
<keyword evidence="12 15" id="KW-0627">Porphyrin biosynthesis</keyword>
<keyword evidence="8 15" id="KW-0479">Metal-binding</keyword>
<feature type="binding site" evidence="16">
    <location>
        <position position="150"/>
    </location>
    <ligand>
        <name>S-adenosyl-L-methionine</name>
        <dbReference type="ChEBI" id="CHEBI:59789"/>
        <label>1</label>
    </ligand>
</feature>
<keyword evidence="9 15" id="KW-0560">Oxidoreductase</keyword>
<evidence type="ECO:0000256" key="7">
    <source>
        <dbReference type="ARBA" id="ARBA00022691"/>
    </source>
</evidence>
<evidence type="ECO:0000256" key="4">
    <source>
        <dbReference type="ARBA" id="ARBA00011245"/>
    </source>
</evidence>
<dbReference type="SFLD" id="SFLDG01082">
    <property type="entry name" value="B12-binding_domain_containing"/>
    <property type="match status" value="1"/>
</dbReference>
<comment type="similarity">
    <text evidence="3 15">Belongs to the anaerobic coproporphyrinogen-III oxidase family.</text>
</comment>
<proteinExistence type="inferred from homology"/>
<dbReference type="OrthoDB" id="9808022at2"/>
<feature type="binding site" evidence="16">
    <location>
        <begin position="72"/>
        <end position="74"/>
    </location>
    <ligand>
        <name>S-adenosyl-L-methionine</name>
        <dbReference type="ChEBI" id="CHEBI:59789"/>
        <label>2</label>
    </ligand>
</feature>
<dbReference type="SFLD" id="SFLDS00029">
    <property type="entry name" value="Radical_SAM"/>
    <property type="match status" value="1"/>
</dbReference>
<evidence type="ECO:0000256" key="3">
    <source>
        <dbReference type="ARBA" id="ARBA00005493"/>
    </source>
</evidence>
<evidence type="ECO:0000256" key="15">
    <source>
        <dbReference type="PIRNR" id="PIRNR000167"/>
    </source>
</evidence>
<dbReference type="PIRSF" id="PIRSF000167">
    <property type="entry name" value="HemN"/>
    <property type="match status" value="1"/>
</dbReference>
<feature type="binding site" evidence="16">
    <location>
        <position position="189"/>
    </location>
    <ligand>
        <name>S-adenosyl-L-methionine</name>
        <dbReference type="ChEBI" id="CHEBI:59789"/>
        <label>2</label>
    </ligand>
</feature>
<dbReference type="InterPro" id="IPR007197">
    <property type="entry name" value="rSAM"/>
</dbReference>
<dbReference type="InterPro" id="IPR034505">
    <property type="entry name" value="Coproporphyrinogen-III_oxidase"/>
</dbReference>
<dbReference type="Gene3D" id="3.80.30.20">
    <property type="entry name" value="tm_1862 like domain"/>
    <property type="match status" value="1"/>
</dbReference>
<feature type="binding site" evidence="16">
    <location>
        <begin position="118"/>
        <end position="119"/>
    </location>
    <ligand>
        <name>S-adenosyl-L-methionine</name>
        <dbReference type="ChEBI" id="CHEBI:59789"/>
        <label>2</label>
    </ligand>
</feature>
<dbReference type="InterPro" id="IPR004558">
    <property type="entry name" value="Coprogen_oxidase_HemN"/>
</dbReference>
<evidence type="ECO:0000256" key="8">
    <source>
        <dbReference type="ARBA" id="ARBA00022723"/>
    </source>
</evidence>
<feature type="binding site" evidence="16">
    <location>
        <position position="214"/>
    </location>
    <ligand>
        <name>S-adenosyl-L-methionine</name>
        <dbReference type="ChEBI" id="CHEBI:59789"/>
        <label>2</label>
    </ligand>
</feature>
<evidence type="ECO:0000313" key="19">
    <source>
        <dbReference type="EMBL" id="GEO11569.1"/>
    </source>
</evidence>
<comment type="pathway">
    <text evidence="2 15">Porphyrin-containing compound metabolism; protoporphyrin-IX biosynthesis; protoporphyrinogen-IX from coproporphyrinogen-III (AdoMet route): step 1/1.</text>
</comment>
<dbReference type="AlphaFoldDB" id="A0A512BHV8"/>